<evidence type="ECO:0000256" key="3">
    <source>
        <dbReference type="ARBA" id="ARBA00023143"/>
    </source>
</evidence>
<name>A0ABU0JYU2_9BACL</name>
<feature type="domain" description="Flagellar basal body rod protein N-terminal" evidence="5">
    <location>
        <begin position="5"/>
        <end position="35"/>
    </location>
</feature>
<evidence type="ECO:0000313" key="9">
    <source>
        <dbReference type="Proteomes" id="UP001226720"/>
    </source>
</evidence>
<dbReference type="EMBL" id="JAUSWM010000002">
    <property type="protein sequence ID" value="MDQ0482248.1"/>
    <property type="molecule type" value="Genomic_DNA"/>
</dbReference>
<comment type="caution">
    <text evidence="8">The sequence shown here is derived from an EMBL/GenBank/DDBJ whole genome shotgun (WGS) entry which is preliminary data.</text>
</comment>
<dbReference type="InterPro" id="IPR010930">
    <property type="entry name" value="Flg_bb/hook_C_dom"/>
</dbReference>
<accession>A0ABU0JYU2</accession>
<dbReference type="Pfam" id="PF22692">
    <property type="entry name" value="LlgE_F_G_D1"/>
    <property type="match status" value="1"/>
</dbReference>
<evidence type="ECO:0000256" key="4">
    <source>
        <dbReference type="RuleBase" id="RU362116"/>
    </source>
</evidence>
<dbReference type="NCBIfam" id="TIGR03506">
    <property type="entry name" value="FlgEFG_subfam"/>
    <property type="match status" value="1"/>
</dbReference>
<comment type="similarity">
    <text evidence="2 4">Belongs to the flagella basal body rod proteins family.</text>
</comment>
<comment type="subcellular location">
    <subcellularLocation>
        <location evidence="1 4">Bacterial flagellum basal body</location>
    </subcellularLocation>
</comment>
<organism evidence="8 9">
    <name type="scientific">Guptibacillus hwajinpoensis</name>
    <dbReference type="NCBI Taxonomy" id="208199"/>
    <lineage>
        <taxon>Bacteria</taxon>
        <taxon>Bacillati</taxon>
        <taxon>Bacillota</taxon>
        <taxon>Bacilli</taxon>
        <taxon>Bacillales</taxon>
        <taxon>Guptibacillaceae</taxon>
        <taxon>Guptibacillus</taxon>
    </lineage>
</organism>
<dbReference type="Pfam" id="PF00460">
    <property type="entry name" value="Flg_bb_rod"/>
    <property type="match status" value="1"/>
</dbReference>
<dbReference type="InterPro" id="IPR001444">
    <property type="entry name" value="Flag_bb_rod_N"/>
</dbReference>
<evidence type="ECO:0000259" key="7">
    <source>
        <dbReference type="Pfam" id="PF22692"/>
    </source>
</evidence>
<gene>
    <name evidence="8" type="ORF">QO000_001217</name>
</gene>
<keyword evidence="3 4" id="KW-0975">Bacterial flagellum</keyword>
<feature type="domain" description="Flagellar hook protein FlgE/F/G-like D1" evidence="7">
    <location>
        <begin position="89"/>
        <end position="152"/>
    </location>
</feature>
<feature type="domain" description="Flagellar basal-body/hook protein C-terminal" evidence="6">
    <location>
        <begin position="208"/>
        <end position="252"/>
    </location>
</feature>
<dbReference type="InterPro" id="IPR020013">
    <property type="entry name" value="Flagellar_FlgE/F/G"/>
</dbReference>
<reference evidence="8" key="1">
    <citation type="submission" date="2023-07" db="EMBL/GenBank/DDBJ databases">
        <title>Genomic Encyclopedia of Type Strains, Phase IV (KMG-IV): sequencing the most valuable type-strain genomes for metagenomic binning, comparative biology and taxonomic classification.</title>
        <authorList>
            <person name="Goeker M."/>
        </authorList>
    </citation>
    <scope>NUCLEOTIDE SEQUENCE [LARGE SCALE GENOMIC DNA]</scope>
    <source>
        <strain evidence="8">JSM 076093</strain>
    </source>
</reference>
<evidence type="ECO:0000256" key="2">
    <source>
        <dbReference type="ARBA" id="ARBA00009677"/>
    </source>
</evidence>
<dbReference type="PANTHER" id="PTHR30435:SF1">
    <property type="entry name" value="FLAGELLAR HOOK PROTEIN FLGE"/>
    <property type="match status" value="1"/>
</dbReference>
<dbReference type="InterPro" id="IPR053967">
    <property type="entry name" value="LlgE_F_G-like_D1"/>
</dbReference>
<evidence type="ECO:0000256" key="1">
    <source>
        <dbReference type="ARBA" id="ARBA00004117"/>
    </source>
</evidence>
<proteinExistence type="inferred from homology"/>
<dbReference type="InterPro" id="IPR037925">
    <property type="entry name" value="FlgE/F/G-like"/>
</dbReference>
<dbReference type="Pfam" id="PF06429">
    <property type="entry name" value="Flg_bbr_C"/>
    <property type="match status" value="1"/>
</dbReference>
<evidence type="ECO:0000259" key="6">
    <source>
        <dbReference type="Pfam" id="PF06429"/>
    </source>
</evidence>
<dbReference type="GeneID" id="301325273"/>
<dbReference type="PANTHER" id="PTHR30435">
    <property type="entry name" value="FLAGELLAR PROTEIN"/>
    <property type="match status" value="1"/>
</dbReference>
<protein>
    <recommendedName>
        <fullName evidence="4">Flagellar hook protein FlgE</fullName>
    </recommendedName>
</protein>
<dbReference type="RefSeq" id="WP_301550103.1">
    <property type="nucleotide sequence ID" value="NZ_JAQRMZ010000001.1"/>
</dbReference>
<comment type="function">
    <text evidence="4">A flexible structure which links the flagellar filament to the drive apparatus in the basal body.</text>
</comment>
<sequence>MLKSMYSGVSGMRGFQTKLDVIGNNIANVNTVGFKKSTVMFKDLLSQNMGGESVNTTQVGLGSSLSSINTIHTSGSPITTGNQTDLSFQGEGYFVVRNGEDEYLTRSASFQVQVEEDGAGKLVTSQGHEVLDEDGEPIDDISKIIGIDGNGEMTYLDNADPAVTQTVTLSTGTVQNPSGLEKIGGNLYRLTDKSGELQDIPEASRIISGQLEMSNVDLTEEFTEMILAQRGFQANSRVITTSDEMLQEIVNLKR</sequence>
<keyword evidence="8" id="KW-0282">Flagellum</keyword>
<evidence type="ECO:0000313" key="8">
    <source>
        <dbReference type="EMBL" id="MDQ0482248.1"/>
    </source>
</evidence>
<keyword evidence="9" id="KW-1185">Reference proteome</keyword>
<dbReference type="SUPFAM" id="SSF117143">
    <property type="entry name" value="Flagellar hook protein flgE"/>
    <property type="match status" value="1"/>
</dbReference>
<keyword evidence="8" id="KW-0969">Cilium</keyword>
<keyword evidence="8" id="KW-0966">Cell projection</keyword>
<dbReference type="Proteomes" id="UP001226720">
    <property type="component" value="Unassembled WGS sequence"/>
</dbReference>
<evidence type="ECO:0000259" key="5">
    <source>
        <dbReference type="Pfam" id="PF00460"/>
    </source>
</evidence>